<dbReference type="EMBL" id="GGEC01058691">
    <property type="protein sequence ID" value="MBX39175.1"/>
    <property type="molecule type" value="Transcribed_RNA"/>
</dbReference>
<sequence>MHHSDTTMGSTIFRFHRLLYIQMGLVMALKK</sequence>
<accession>A0A2P2N9L4</accession>
<protein>
    <submittedName>
        <fullName evidence="1">Uncharacterized protein</fullName>
    </submittedName>
</protein>
<reference evidence="1" key="1">
    <citation type="submission" date="2018-02" db="EMBL/GenBank/DDBJ databases">
        <title>Rhizophora mucronata_Transcriptome.</title>
        <authorList>
            <person name="Meera S.P."/>
            <person name="Sreeshan A."/>
            <person name="Augustine A."/>
        </authorList>
    </citation>
    <scope>NUCLEOTIDE SEQUENCE</scope>
    <source>
        <tissue evidence="1">Leaf</tissue>
    </source>
</reference>
<proteinExistence type="predicted"/>
<name>A0A2P2N9L4_RHIMU</name>
<dbReference type="AlphaFoldDB" id="A0A2P2N9L4"/>
<evidence type="ECO:0000313" key="1">
    <source>
        <dbReference type="EMBL" id="MBX39175.1"/>
    </source>
</evidence>
<organism evidence="1">
    <name type="scientific">Rhizophora mucronata</name>
    <name type="common">Asiatic mangrove</name>
    <dbReference type="NCBI Taxonomy" id="61149"/>
    <lineage>
        <taxon>Eukaryota</taxon>
        <taxon>Viridiplantae</taxon>
        <taxon>Streptophyta</taxon>
        <taxon>Embryophyta</taxon>
        <taxon>Tracheophyta</taxon>
        <taxon>Spermatophyta</taxon>
        <taxon>Magnoliopsida</taxon>
        <taxon>eudicotyledons</taxon>
        <taxon>Gunneridae</taxon>
        <taxon>Pentapetalae</taxon>
        <taxon>rosids</taxon>
        <taxon>fabids</taxon>
        <taxon>Malpighiales</taxon>
        <taxon>Rhizophoraceae</taxon>
        <taxon>Rhizophora</taxon>
    </lineage>
</organism>